<accession>A0A382F8R4</accession>
<keyword evidence="6" id="KW-0677">Repeat</keyword>
<sequence length="451" mass="48516">MNTDFIVLAAGKGQRMLGTRPKVLLPLAGKPMAQHLLDTIAGIKGSRHIIVIGDQAEEVKKTLLAPRNTTWVRQRKQLGTGHAVKTAISSTRRGSMAVVLYGDVPLVQDKTLNALTKIATKGNLAVLTFKKDAPKGYGRIIRDSRNQVEAIIEEKDANQEQRKIGEVNSGILAIKSNSLKQLLPELKNKNAAKEYYLTDIVGLAKDSGIKVKALLLENPDEVMGANTRLELQELERTCQKNQAKKLVESGIQVADILRLDIRGSLEAGRGTFIDVNNVFEGKVVLGRGVIVGPNCYIKDSTIDNGAILKANTVIEDSNVGSGCTVGPFARLRGGTELEDLSELGNFVEANRSKIGKATKAKHLTYLGDALLGAEVNIGAGTITCNFDGEKKHKTKLEDKVFVGSNTSLVAPVSLGAKSYTGAGSVITKNVPAGDLAIGRARQNNIKRKRKK</sequence>
<dbReference type="SUPFAM" id="SSF53448">
    <property type="entry name" value="Nucleotide-diphospho-sugar transferases"/>
    <property type="match status" value="1"/>
</dbReference>
<dbReference type="Gene3D" id="2.160.10.10">
    <property type="entry name" value="Hexapeptide repeat proteins"/>
    <property type="match status" value="1"/>
</dbReference>
<proteinExistence type="inferred from homology"/>
<dbReference type="NCBIfam" id="TIGR01173">
    <property type="entry name" value="glmU"/>
    <property type="match status" value="1"/>
</dbReference>
<keyword evidence="3" id="KW-0808">Transferase</keyword>
<evidence type="ECO:0000256" key="9">
    <source>
        <dbReference type="ARBA" id="ARBA00022984"/>
    </source>
</evidence>
<keyword evidence="12" id="KW-0961">Cell wall biogenesis/degradation</keyword>
<evidence type="ECO:0000256" key="11">
    <source>
        <dbReference type="ARBA" id="ARBA00023315"/>
    </source>
</evidence>
<evidence type="ECO:0000259" key="15">
    <source>
        <dbReference type="Pfam" id="PF12804"/>
    </source>
</evidence>
<comment type="cofactor">
    <cofactor evidence="1">
        <name>Mg(2+)</name>
        <dbReference type="ChEBI" id="CHEBI:18420"/>
    </cofactor>
</comment>
<dbReference type="AlphaFoldDB" id="A0A382F8R4"/>
<evidence type="ECO:0000256" key="4">
    <source>
        <dbReference type="ARBA" id="ARBA00022695"/>
    </source>
</evidence>
<dbReference type="CDD" id="cd02540">
    <property type="entry name" value="GT2_GlmU_N_bac"/>
    <property type="match status" value="1"/>
</dbReference>
<dbReference type="HAMAP" id="MF_01631">
    <property type="entry name" value="GlmU"/>
    <property type="match status" value="1"/>
</dbReference>
<dbReference type="GO" id="GO:0003977">
    <property type="term" value="F:UDP-N-acetylglucosamine diphosphorylase activity"/>
    <property type="evidence" value="ECO:0007669"/>
    <property type="project" value="UniProtKB-EC"/>
</dbReference>
<dbReference type="PANTHER" id="PTHR43584">
    <property type="entry name" value="NUCLEOTIDYL TRANSFERASE"/>
    <property type="match status" value="1"/>
</dbReference>
<dbReference type="InterPro" id="IPR011004">
    <property type="entry name" value="Trimer_LpxA-like_sf"/>
</dbReference>
<dbReference type="GO" id="GO:0008360">
    <property type="term" value="P:regulation of cell shape"/>
    <property type="evidence" value="ECO:0007669"/>
    <property type="project" value="UniProtKB-KW"/>
</dbReference>
<dbReference type="GO" id="GO:0019134">
    <property type="term" value="F:glucosamine-1-phosphate N-acetyltransferase activity"/>
    <property type="evidence" value="ECO:0007669"/>
    <property type="project" value="UniProtKB-EC"/>
</dbReference>
<dbReference type="PANTHER" id="PTHR43584:SF3">
    <property type="entry name" value="BIFUNCTIONAL PROTEIN GLMU"/>
    <property type="match status" value="1"/>
</dbReference>
<evidence type="ECO:0000259" key="16">
    <source>
        <dbReference type="Pfam" id="PF25087"/>
    </source>
</evidence>
<evidence type="ECO:0000256" key="8">
    <source>
        <dbReference type="ARBA" id="ARBA00022960"/>
    </source>
</evidence>
<dbReference type="GO" id="GO:0000902">
    <property type="term" value="P:cell morphogenesis"/>
    <property type="evidence" value="ECO:0007669"/>
    <property type="project" value="InterPro"/>
</dbReference>
<reference evidence="17" key="1">
    <citation type="submission" date="2018-05" db="EMBL/GenBank/DDBJ databases">
        <authorList>
            <person name="Lanie J.A."/>
            <person name="Ng W.-L."/>
            <person name="Kazmierczak K.M."/>
            <person name="Andrzejewski T.M."/>
            <person name="Davidsen T.M."/>
            <person name="Wayne K.J."/>
            <person name="Tettelin H."/>
            <person name="Glass J.I."/>
            <person name="Rusch D."/>
            <person name="Podicherti R."/>
            <person name="Tsui H.-C.T."/>
            <person name="Winkler M.E."/>
        </authorList>
    </citation>
    <scope>NUCLEOTIDE SEQUENCE</scope>
</reference>
<dbReference type="InterPro" id="IPR025877">
    <property type="entry name" value="MobA-like_NTP_Trfase"/>
</dbReference>
<feature type="domain" description="Mannose-1-phosphate guanyltransferase C-terminal" evidence="16">
    <location>
        <begin position="273"/>
        <end position="351"/>
    </location>
</feature>
<dbReference type="InterPro" id="IPR005882">
    <property type="entry name" value="Bifunctional_GlmU"/>
</dbReference>
<evidence type="ECO:0000313" key="17">
    <source>
        <dbReference type="EMBL" id="SVB58603.1"/>
    </source>
</evidence>
<keyword evidence="9" id="KW-0573">Peptidoglycan synthesis</keyword>
<evidence type="ECO:0000256" key="3">
    <source>
        <dbReference type="ARBA" id="ARBA00022679"/>
    </source>
</evidence>
<comment type="catalytic activity">
    <reaction evidence="14">
        <text>N-acetyl-alpha-D-glucosamine 1-phosphate + UTP + H(+) = UDP-N-acetyl-alpha-D-glucosamine + diphosphate</text>
        <dbReference type="Rhea" id="RHEA:13509"/>
        <dbReference type="ChEBI" id="CHEBI:15378"/>
        <dbReference type="ChEBI" id="CHEBI:33019"/>
        <dbReference type="ChEBI" id="CHEBI:46398"/>
        <dbReference type="ChEBI" id="CHEBI:57705"/>
        <dbReference type="ChEBI" id="CHEBI:57776"/>
        <dbReference type="EC" id="2.7.7.23"/>
    </reaction>
</comment>
<dbReference type="Pfam" id="PF12804">
    <property type="entry name" value="NTP_transf_3"/>
    <property type="match status" value="1"/>
</dbReference>
<evidence type="ECO:0000256" key="14">
    <source>
        <dbReference type="ARBA" id="ARBA00048493"/>
    </source>
</evidence>
<dbReference type="SUPFAM" id="SSF51161">
    <property type="entry name" value="Trimeric LpxA-like enzymes"/>
    <property type="match status" value="1"/>
</dbReference>
<gene>
    <name evidence="17" type="ORF">METZ01_LOCUS211457</name>
</gene>
<evidence type="ECO:0000256" key="1">
    <source>
        <dbReference type="ARBA" id="ARBA00001946"/>
    </source>
</evidence>
<dbReference type="InterPro" id="IPR050065">
    <property type="entry name" value="GlmU-like"/>
</dbReference>
<evidence type="ECO:0000256" key="2">
    <source>
        <dbReference type="ARBA" id="ARBA00022490"/>
    </source>
</evidence>
<dbReference type="GO" id="GO:0009252">
    <property type="term" value="P:peptidoglycan biosynthetic process"/>
    <property type="evidence" value="ECO:0007669"/>
    <property type="project" value="UniProtKB-KW"/>
</dbReference>
<protein>
    <submittedName>
        <fullName evidence="17">Uncharacterized protein</fullName>
    </submittedName>
</protein>
<dbReference type="InterPro" id="IPR038009">
    <property type="entry name" value="GlmU_C_LbH"/>
</dbReference>
<dbReference type="InterPro" id="IPR029044">
    <property type="entry name" value="Nucleotide-diphossugar_trans"/>
</dbReference>
<dbReference type="GO" id="GO:0071555">
    <property type="term" value="P:cell wall organization"/>
    <property type="evidence" value="ECO:0007669"/>
    <property type="project" value="UniProtKB-KW"/>
</dbReference>
<keyword evidence="2" id="KW-0963">Cytoplasm</keyword>
<evidence type="ECO:0000256" key="13">
    <source>
        <dbReference type="ARBA" id="ARBA00048247"/>
    </source>
</evidence>
<dbReference type="Pfam" id="PF25087">
    <property type="entry name" value="GMPPB_C"/>
    <property type="match status" value="1"/>
</dbReference>
<evidence type="ECO:0000256" key="5">
    <source>
        <dbReference type="ARBA" id="ARBA00022723"/>
    </source>
</evidence>
<evidence type="ECO:0000256" key="7">
    <source>
        <dbReference type="ARBA" id="ARBA00022842"/>
    </source>
</evidence>
<dbReference type="GO" id="GO:0006048">
    <property type="term" value="P:UDP-N-acetylglucosamine biosynthetic process"/>
    <property type="evidence" value="ECO:0007669"/>
    <property type="project" value="InterPro"/>
</dbReference>
<evidence type="ECO:0000256" key="10">
    <source>
        <dbReference type="ARBA" id="ARBA00023268"/>
    </source>
</evidence>
<dbReference type="GO" id="GO:0005737">
    <property type="term" value="C:cytoplasm"/>
    <property type="evidence" value="ECO:0007669"/>
    <property type="project" value="InterPro"/>
</dbReference>
<dbReference type="CDD" id="cd03353">
    <property type="entry name" value="LbH_GlmU_C"/>
    <property type="match status" value="1"/>
</dbReference>
<keyword evidence="10" id="KW-0511">Multifunctional enzyme</keyword>
<name>A0A382F8R4_9ZZZZ</name>
<keyword evidence="11" id="KW-0012">Acyltransferase</keyword>
<dbReference type="Gene3D" id="3.90.550.10">
    <property type="entry name" value="Spore Coat Polysaccharide Biosynthesis Protein SpsA, Chain A"/>
    <property type="match status" value="1"/>
</dbReference>
<dbReference type="InterPro" id="IPR056729">
    <property type="entry name" value="GMPPB_C"/>
</dbReference>
<keyword evidence="4" id="KW-0548">Nucleotidyltransferase</keyword>
<keyword evidence="7" id="KW-0460">Magnesium</keyword>
<organism evidence="17">
    <name type="scientific">marine metagenome</name>
    <dbReference type="NCBI Taxonomy" id="408172"/>
    <lineage>
        <taxon>unclassified sequences</taxon>
        <taxon>metagenomes</taxon>
        <taxon>ecological metagenomes</taxon>
    </lineage>
</organism>
<evidence type="ECO:0000256" key="6">
    <source>
        <dbReference type="ARBA" id="ARBA00022737"/>
    </source>
</evidence>
<keyword evidence="8" id="KW-0133">Cell shape</keyword>
<evidence type="ECO:0000256" key="12">
    <source>
        <dbReference type="ARBA" id="ARBA00023316"/>
    </source>
</evidence>
<feature type="domain" description="MobA-like NTP transferase" evidence="15">
    <location>
        <begin position="6"/>
        <end position="133"/>
    </location>
</feature>
<keyword evidence="5" id="KW-0479">Metal-binding</keyword>
<dbReference type="EMBL" id="UINC01048269">
    <property type="protein sequence ID" value="SVB58603.1"/>
    <property type="molecule type" value="Genomic_DNA"/>
</dbReference>
<dbReference type="GO" id="GO:0000287">
    <property type="term" value="F:magnesium ion binding"/>
    <property type="evidence" value="ECO:0007669"/>
    <property type="project" value="InterPro"/>
</dbReference>
<comment type="catalytic activity">
    <reaction evidence="13">
        <text>alpha-D-glucosamine 1-phosphate + acetyl-CoA = N-acetyl-alpha-D-glucosamine 1-phosphate + CoA + H(+)</text>
        <dbReference type="Rhea" id="RHEA:13725"/>
        <dbReference type="ChEBI" id="CHEBI:15378"/>
        <dbReference type="ChEBI" id="CHEBI:57287"/>
        <dbReference type="ChEBI" id="CHEBI:57288"/>
        <dbReference type="ChEBI" id="CHEBI:57776"/>
        <dbReference type="ChEBI" id="CHEBI:58516"/>
        <dbReference type="EC" id="2.3.1.157"/>
    </reaction>
</comment>